<dbReference type="GO" id="GO:0016780">
    <property type="term" value="F:phosphotransferase activity, for other substituted phosphate groups"/>
    <property type="evidence" value="ECO:0007669"/>
    <property type="project" value="TreeGrafter"/>
</dbReference>
<evidence type="ECO:0000256" key="1">
    <source>
        <dbReference type="ARBA" id="ARBA00004141"/>
    </source>
</evidence>
<dbReference type="Pfam" id="PF02397">
    <property type="entry name" value="Bac_transf"/>
    <property type="match status" value="1"/>
</dbReference>
<dbReference type="EMBL" id="CP049257">
    <property type="protein sequence ID" value="QIG44407.1"/>
    <property type="molecule type" value="Genomic_DNA"/>
</dbReference>
<dbReference type="KEGG" id="nano:G5V58_17930"/>
<dbReference type="PANTHER" id="PTHR30576">
    <property type="entry name" value="COLANIC BIOSYNTHESIS UDP-GLUCOSE LIPID CARRIER TRANSFERASE"/>
    <property type="match status" value="1"/>
</dbReference>
<dbReference type="InterPro" id="IPR003362">
    <property type="entry name" value="Bact_transf"/>
</dbReference>
<evidence type="ECO:0000256" key="7">
    <source>
        <dbReference type="SAM" id="Phobius"/>
    </source>
</evidence>
<feature type="transmembrane region" description="Helical" evidence="7">
    <location>
        <begin position="269"/>
        <end position="289"/>
    </location>
</feature>
<keyword evidence="10" id="KW-1185">Reference proteome</keyword>
<dbReference type="InterPro" id="IPR017475">
    <property type="entry name" value="EPS_sugar_tfrase"/>
</dbReference>
<dbReference type="Proteomes" id="UP000502996">
    <property type="component" value="Chromosome"/>
</dbReference>
<accession>A0A6G6WGX3</accession>
<evidence type="ECO:0000256" key="2">
    <source>
        <dbReference type="ARBA" id="ARBA00006464"/>
    </source>
</evidence>
<comment type="subcellular location">
    <subcellularLocation>
        <location evidence="1">Membrane</location>
        <topology evidence="1">Multi-pass membrane protein</topology>
    </subcellularLocation>
</comment>
<evidence type="ECO:0000256" key="5">
    <source>
        <dbReference type="ARBA" id="ARBA00022989"/>
    </source>
</evidence>
<keyword evidence="5 7" id="KW-1133">Transmembrane helix</keyword>
<dbReference type="AlphaFoldDB" id="A0A6G6WGX3"/>
<feature type="transmembrane region" description="Helical" evidence="7">
    <location>
        <begin position="63"/>
        <end position="84"/>
    </location>
</feature>
<keyword evidence="4 7" id="KW-0812">Transmembrane</keyword>
<evidence type="ECO:0000256" key="6">
    <source>
        <dbReference type="ARBA" id="ARBA00023136"/>
    </source>
</evidence>
<gene>
    <name evidence="9" type="ORF">G5V58_17930</name>
</gene>
<evidence type="ECO:0000259" key="8">
    <source>
        <dbReference type="Pfam" id="PF02397"/>
    </source>
</evidence>
<dbReference type="RefSeq" id="WP_165235763.1">
    <property type="nucleotide sequence ID" value="NZ_CP049257.1"/>
</dbReference>
<dbReference type="NCBIfam" id="TIGR03025">
    <property type="entry name" value="EPS_sugtrans"/>
    <property type="match status" value="1"/>
</dbReference>
<dbReference type="GO" id="GO:0016020">
    <property type="term" value="C:membrane"/>
    <property type="evidence" value="ECO:0007669"/>
    <property type="project" value="UniProtKB-SubCell"/>
</dbReference>
<comment type="similarity">
    <text evidence="2">Belongs to the bacterial sugar transferase family.</text>
</comment>
<evidence type="ECO:0000256" key="4">
    <source>
        <dbReference type="ARBA" id="ARBA00022692"/>
    </source>
</evidence>
<feature type="transmembrane region" description="Helical" evidence="7">
    <location>
        <begin position="29"/>
        <end position="51"/>
    </location>
</feature>
<protein>
    <submittedName>
        <fullName evidence="9">Sugar transferase</fullName>
    </submittedName>
</protein>
<keyword evidence="3 9" id="KW-0808">Transferase</keyword>
<organism evidence="9 10">
    <name type="scientific">Nocardioides anomalus</name>
    <dbReference type="NCBI Taxonomy" id="2712223"/>
    <lineage>
        <taxon>Bacteria</taxon>
        <taxon>Bacillati</taxon>
        <taxon>Actinomycetota</taxon>
        <taxon>Actinomycetes</taxon>
        <taxon>Propionibacteriales</taxon>
        <taxon>Nocardioidaceae</taxon>
        <taxon>Nocardioides</taxon>
    </lineage>
</organism>
<name>A0A6G6WGX3_9ACTN</name>
<feature type="transmembrane region" description="Helical" evidence="7">
    <location>
        <begin position="96"/>
        <end position="114"/>
    </location>
</feature>
<feature type="domain" description="Bacterial sugar transferase" evidence="8">
    <location>
        <begin position="263"/>
        <end position="452"/>
    </location>
</feature>
<dbReference type="PANTHER" id="PTHR30576:SF10">
    <property type="entry name" value="SLL5057 PROTEIN"/>
    <property type="match status" value="1"/>
</dbReference>
<evidence type="ECO:0000313" key="9">
    <source>
        <dbReference type="EMBL" id="QIG44407.1"/>
    </source>
</evidence>
<proteinExistence type="inferred from homology"/>
<sequence length="458" mass="49277">MIGGFLLVADLVAVSITVAVSTAAGSSWSAPASAVLLIGWPLIVALCGGYAADGGVGLRSGALLRASLGIGIGAWIAVALSPAIPTHLLDASPGDGLLVAALTPASSTVLRLLVRRLTVSAPLRVVVVGDPSGAARVFSELRSGRRGRGLDPVALCLHGRRSSDLDDALLTHADLDVWVGTQDLVEVVRAHRADAVVVAPGPEIGHAELRRWGAWLQDTRTELLVHSGLRDVAPRRLTAEEVGGLHLVRVRPASITGPGQTVKALVDRVTAAALLLLLGPLLLSLAVMIRRDSPGPALFKQVRVGHHGRLFTVYKLRTMREDADRIVAELCADNEADREGVLFKMRRDPRITRLGALLRKYSVDELPQLINVLRGEMSLIGPRPALPNEVAAYPEDLRRRLVVKPGLTGLWQVSGRSDLPWEQTVRLDLQYVDNWSWRLDLMIAWRTVGAVLLHRGAY</sequence>
<evidence type="ECO:0000313" key="10">
    <source>
        <dbReference type="Proteomes" id="UP000502996"/>
    </source>
</evidence>
<evidence type="ECO:0000256" key="3">
    <source>
        <dbReference type="ARBA" id="ARBA00022679"/>
    </source>
</evidence>
<keyword evidence="6 7" id="KW-0472">Membrane</keyword>
<reference evidence="9 10" key="1">
    <citation type="submission" date="2020-02" db="EMBL/GenBank/DDBJ databases">
        <title>Full genome sequence of Nocardioides sp. R-3366.</title>
        <authorList>
            <person name="Im W.-T."/>
        </authorList>
    </citation>
    <scope>NUCLEOTIDE SEQUENCE [LARGE SCALE GENOMIC DNA]</scope>
    <source>
        <strain evidence="9 10">R-3366</strain>
    </source>
</reference>